<evidence type="ECO:0000313" key="13">
    <source>
        <dbReference type="EMBL" id="OGH01033.1"/>
    </source>
</evidence>
<dbReference type="GO" id="GO:0016020">
    <property type="term" value="C:membrane"/>
    <property type="evidence" value="ECO:0007669"/>
    <property type="project" value="UniProtKB-SubCell"/>
</dbReference>
<proteinExistence type="inferred from homology"/>
<dbReference type="InterPro" id="IPR041489">
    <property type="entry name" value="PDZ_6"/>
</dbReference>
<dbReference type="InterPro" id="IPR008915">
    <property type="entry name" value="Peptidase_M50"/>
</dbReference>
<gene>
    <name evidence="13" type="ORF">A2557_00340</name>
</gene>
<dbReference type="GO" id="GO:0046872">
    <property type="term" value="F:metal ion binding"/>
    <property type="evidence" value="ECO:0007669"/>
    <property type="project" value="UniProtKB-KW"/>
</dbReference>
<feature type="domain" description="PDZ" evidence="12">
    <location>
        <begin position="199"/>
        <end position="241"/>
    </location>
</feature>
<evidence type="ECO:0000256" key="6">
    <source>
        <dbReference type="ARBA" id="ARBA00022801"/>
    </source>
</evidence>
<comment type="similarity">
    <text evidence="3 11">Belongs to the peptidase M50B family.</text>
</comment>
<dbReference type="SMART" id="SM00228">
    <property type="entry name" value="PDZ"/>
    <property type="match status" value="2"/>
</dbReference>
<keyword evidence="10 11" id="KW-0472">Membrane</keyword>
<keyword evidence="11" id="KW-0479">Metal-binding</keyword>
<dbReference type="GO" id="GO:0006508">
    <property type="term" value="P:proteolysis"/>
    <property type="evidence" value="ECO:0007669"/>
    <property type="project" value="UniProtKB-KW"/>
</dbReference>
<dbReference type="Pfam" id="PF02163">
    <property type="entry name" value="Peptidase_M50"/>
    <property type="match status" value="1"/>
</dbReference>
<evidence type="ECO:0000256" key="9">
    <source>
        <dbReference type="ARBA" id="ARBA00023049"/>
    </source>
</evidence>
<comment type="subcellular location">
    <subcellularLocation>
        <location evidence="2">Membrane</location>
        <topology evidence="2">Multi-pass membrane protein</topology>
    </subcellularLocation>
</comment>
<evidence type="ECO:0000256" key="1">
    <source>
        <dbReference type="ARBA" id="ARBA00001947"/>
    </source>
</evidence>
<dbReference type="GO" id="GO:0004222">
    <property type="term" value="F:metalloendopeptidase activity"/>
    <property type="evidence" value="ECO:0007669"/>
    <property type="project" value="InterPro"/>
</dbReference>
<dbReference type="InterPro" id="IPR036034">
    <property type="entry name" value="PDZ_sf"/>
</dbReference>
<evidence type="ECO:0000256" key="3">
    <source>
        <dbReference type="ARBA" id="ARBA00007931"/>
    </source>
</evidence>
<reference evidence="13 14" key="1">
    <citation type="journal article" date="2016" name="Nat. Commun.">
        <title>Thousands of microbial genomes shed light on interconnected biogeochemical processes in an aquifer system.</title>
        <authorList>
            <person name="Anantharaman K."/>
            <person name="Brown C.T."/>
            <person name="Hug L.A."/>
            <person name="Sharon I."/>
            <person name="Castelle C.J."/>
            <person name="Probst A.J."/>
            <person name="Thomas B.C."/>
            <person name="Singh A."/>
            <person name="Wilkins M.J."/>
            <person name="Karaoz U."/>
            <person name="Brodie E.L."/>
            <person name="Williams K.H."/>
            <person name="Hubbard S.S."/>
            <person name="Banfield J.F."/>
        </authorList>
    </citation>
    <scope>NUCLEOTIDE SEQUENCE [LARGE SCALE GENOMIC DNA]</scope>
</reference>
<dbReference type="PROSITE" id="PS50106">
    <property type="entry name" value="PDZ"/>
    <property type="match status" value="1"/>
</dbReference>
<name>A0A1F6GSC3_9PROT</name>
<dbReference type="EMBL" id="MFNF01000040">
    <property type="protein sequence ID" value="OGH01033.1"/>
    <property type="molecule type" value="Genomic_DNA"/>
</dbReference>
<evidence type="ECO:0000256" key="11">
    <source>
        <dbReference type="RuleBase" id="RU362031"/>
    </source>
</evidence>
<dbReference type="SUPFAM" id="SSF50156">
    <property type="entry name" value="PDZ domain-like"/>
    <property type="match status" value="2"/>
</dbReference>
<feature type="transmembrane region" description="Helical" evidence="11">
    <location>
        <begin position="92"/>
        <end position="115"/>
    </location>
</feature>
<comment type="caution">
    <text evidence="11">Lacks conserved residue(s) required for the propagation of feature annotation.</text>
</comment>
<dbReference type="Pfam" id="PF17820">
    <property type="entry name" value="PDZ_6"/>
    <property type="match status" value="2"/>
</dbReference>
<protein>
    <recommendedName>
        <fullName evidence="11">Zinc metalloprotease</fullName>
        <ecNumber evidence="11">3.4.24.-</ecNumber>
    </recommendedName>
</protein>
<dbReference type="InterPro" id="IPR001478">
    <property type="entry name" value="PDZ"/>
</dbReference>
<dbReference type="NCBIfam" id="TIGR00054">
    <property type="entry name" value="RIP metalloprotease RseP"/>
    <property type="match status" value="1"/>
</dbReference>
<keyword evidence="8 11" id="KW-1133">Transmembrane helix</keyword>
<comment type="caution">
    <text evidence="13">The sequence shown here is derived from an EMBL/GenBank/DDBJ whole genome shotgun (WGS) entry which is preliminary data.</text>
</comment>
<dbReference type="Proteomes" id="UP000177583">
    <property type="component" value="Unassembled WGS sequence"/>
</dbReference>
<dbReference type="CDD" id="cd06163">
    <property type="entry name" value="S2P-M50_PDZ_RseP-like"/>
    <property type="match status" value="1"/>
</dbReference>
<sequence>MFTVISFLLAISLLVFVHELGHYLAARFVGVKVLEFSVGFPPKAIGKKIGETEYILSWIPIGGYVRLLGQDSEDENPDEPGNYASKSKRERLLILVAGPAMNILFAWVFFTLLFFTGYERPAYLGGPPQLAAVTPGSAAEKVGLLAHDLILAVDGLEVKTWAEAQARLEEAGPEQLELKVLRSGQELRLFFPEDQLALGPLGIEPLIAPLVGKLSPGNPAELAGLLPGDKILAIGGEPVEGWSSITPLVQKSKGEPFLLTFEREGNTQTVTLTPKMDGRLGFYIIGLSQANQRVSYGILESSVQGYKRAEFLTKKSFEFIGTIFQGKADKDSLGGPIMIAQLVGQAAKNSFGDLLALMGFISLQLGIFNLFPFPALDGGHVLFLGLEMAKGGPLNKSIREKVQKFGFSALLLLILYISVQDGLRLLSQ</sequence>
<keyword evidence="5 11" id="KW-0812">Transmembrane</keyword>
<evidence type="ECO:0000256" key="2">
    <source>
        <dbReference type="ARBA" id="ARBA00004141"/>
    </source>
</evidence>
<dbReference type="EC" id="3.4.24.-" evidence="11"/>
<dbReference type="CDD" id="cd23081">
    <property type="entry name" value="cpPDZ_EcRseP-like"/>
    <property type="match status" value="1"/>
</dbReference>
<comment type="cofactor">
    <cofactor evidence="1 11">
        <name>Zn(2+)</name>
        <dbReference type="ChEBI" id="CHEBI:29105"/>
    </cofactor>
</comment>
<evidence type="ECO:0000256" key="4">
    <source>
        <dbReference type="ARBA" id="ARBA00022670"/>
    </source>
</evidence>
<accession>A0A1F6GSC3</accession>
<dbReference type="PANTHER" id="PTHR42837">
    <property type="entry name" value="REGULATOR OF SIGMA-E PROTEASE RSEP"/>
    <property type="match status" value="1"/>
</dbReference>
<dbReference type="InterPro" id="IPR004387">
    <property type="entry name" value="Pept_M50_Zn"/>
</dbReference>
<evidence type="ECO:0000256" key="7">
    <source>
        <dbReference type="ARBA" id="ARBA00022833"/>
    </source>
</evidence>
<organism evidence="13 14">
    <name type="scientific">Candidatus Lambdaproteobacteria bacterium RIFOXYD2_FULL_56_26</name>
    <dbReference type="NCBI Taxonomy" id="1817773"/>
    <lineage>
        <taxon>Bacteria</taxon>
        <taxon>Pseudomonadati</taxon>
        <taxon>Pseudomonadota</taxon>
        <taxon>Candidatus Lambdaproteobacteria</taxon>
    </lineage>
</organism>
<keyword evidence="7 11" id="KW-0862">Zinc</keyword>
<dbReference type="PANTHER" id="PTHR42837:SF2">
    <property type="entry name" value="MEMBRANE METALLOPROTEASE ARASP2, CHLOROPLASTIC-RELATED"/>
    <property type="match status" value="1"/>
</dbReference>
<evidence type="ECO:0000256" key="8">
    <source>
        <dbReference type="ARBA" id="ARBA00022989"/>
    </source>
</evidence>
<dbReference type="AlphaFoldDB" id="A0A1F6GSC3"/>
<evidence type="ECO:0000313" key="14">
    <source>
        <dbReference type="Proteomes" id="UP000177583"/>
    </source>
</evidence>
<evidence type="ECO:0000259" key="12">
    <source>
        <dbReference type="PROSITE" id="PS50106"/>
    </source>
</evidence>
<evidence type="ECO:0000256" key="10">
    <source>
        <dbReference type="ARBA" id="ARBA00023136"/>
    </source>
</evidence>
<keyword evidence="4 13" id="KW-0645">Protease</keyword>
<evidence type="ECO:0000256" key="5">
    <source>
        <dbReference type="ARBA" id="ARBA00022692"/>
    </source>
</evidence>
<keyword evidence="9 11" id="KW-0482">Metalloprotease</keyword>
<dbReference type="Gene3D" id="2.30.42.10">
    <property type="match status" value="2"/>
</dbReference>
<keyword evidence="6 11" id="KW-0378">Hydrolase</keyword>